<dbReference type="OrthoDB" id="5358884at2759"/>
<feature type="transmembrane region" description="Helical" evidence="2">
    <location>
        <begin position="108"/>
        <end position="132"/>
    </location>
</feature>
<keyword evidence="2" id="KW-0812">Transmembrane</keyword>
<dbReference type="GeneID" id="27898721"/>
<dbReference type="EMBL" id="KB456269">
    <property type="protein sequence ID" value="EMF09402.1"/>
    <property type="molecule type" value="Genomic_DNA"/>
</dbReference>
<dbReference type="STRING" id="692275.N1QEJ5"/>
<keyword evidence="4" id="KW-1185">Reference proteome</keyword>
<feature type="compositionally biased region" description="Polar residues" evidence="1">
    <location>
        <begin position="33"/>
        <end position="49"/>
    </location>
</feature>
<dbReference type="eggNOG" id="ENOG502SU9K">
    <property type="taxonomic scope" value="Eukaryota"/>
</dbReference>
<evidence type="ECO:0000313" key="4">
    <source>
        <dbReference type="Proteomes" id="UP000016931"/>
    </source>
</evidence>
<feature type="region of interest" description="Disordered" evidence="1">
    <location>
        <begin position="70"/>
        <end position="104"/>
    </location>
</feature>
<proteinExistence type="predicted"/>
<evidence type="ECO:0008006" key="5">
    <source>
        <dbReference type="Google" id="ProtNLM"/>
    </source>
</evidence>
<gene>
    <name evidence="3" type="ORF">SEPMUDRAFT_120257</name>
</gene>
<evidence type="ECO:0000256" key="2">
    <source>
        <dbReference type="SAM" id="Phobius"/>
    </source>
</evidence>
<feature type="region of interest" description="Disordered" evidence="1">
    <location>
        <begin position="1"/>
        <end position="58"/>
    </location>
</feature>
<keyword evidence="2" id="KW-1133">Transmembrane helix</keyword>
<evidence type="ECO:0000256" key="1">
    <source>
        <dbReference type="SAM" id="MobiDB-lite"/>
    </source>
</evidence>
<dbReference type="AlphaFoldDB" id="N1QEJ5"/>
<feature type="compositionally biased region" description="Basic and acidic residues" evidence="1">
    <location>
        <begin position="10"/>
        <end position="26"/>
    </location>
</feature>
<feature type="region of interest" description="Disordered" evidence="1">
    <location>
        <begin position="136"/>
        <end position="156"/>
    </location>
</feature>
<evidence type="ECO:0000313" key="3">
    <source>
        <dbReference type="EMBL" id="EMF09402.1"/>
    </source>
</evidence>
<organism evidence="3 4">
    <name type="scientific">Sphaerulina musiva (strain SO2202)</name>
    <name type="common">Poplar stem canker fungus</name>
    <name type="synonym">Septoria musiva</name>
    <dbReference type="NCBI Taxonomy" id="692275"/>
    <lineage>
        <taxon>Eukaryota</taxon>
        <taxon>Fungi</taxon>
        <taxon>Dikarya</taxon>
        <taxon>Ascomycota</taxon>
        <taxon>Pezizomycotina</taxon>
        <taxon>Dothideomycetes</taxon>
        <taxon>Dothideomycetidae</taxon>
        <taxon>Mycosphaerellales</taxon>
        <taxon>Mycosphaerellaceae</taxon>
        <taxon>Sphaerulina</taxon>
    </lineage>
</organism>
<dbReference type="HOGENOM" id="CLU_963675_0_0_1"/>
<protein>
    <recommendedName>
        <fullName evidence="5">Apple domain-containing protein</fullName>
    </recommendedName>
</protein>
<reference evidence="3 4" key="1">
    <citation type="journal article" date="2012" name="PLoS Pathog.">
        <title>Diverse lifestyles and strategies of plant pathogenesis encoded in the genomes of eighteen Dothideomycetes fungi.</title>
        <authorList>
            <person name="Ohm R.A."/>
            <person name="Feau N."/>
            <person name="Henrissat B."/>
            <person name="Schoch C.L."/>
            <person name="Horwitz B.A."/>
            <person name="Barry K.W."/>
            <person name="Condon B.J."/>
            <person name="Copeland A.C."/>
            <person name="Dhillon B."/>
            <person name="Glaser F."/>
            <person name="Hesse C.N."/>
            <person name="Kosti I."/>
            <person name="LaButti K."/>
            <person name="Lindquist E.A."/>
            <person name="Lucas S."/>
            <person name="Salamov A.A."/>
            <person name="Bradshaw R.E."/>
            <person name="Ciuffetti L."/>
            <person name="Hamelin R.C."/>
            <person name="Kema G.H.J."/>
            <person name="Lawrence C."/>
            <person name="Scott J.A."/>
            <person name="Spatafora J.W."/>
            <person name="Turgeon B.G."/>
            <person name="de Wit P.J.G.M."/>
            <person name="Zhong S."/>
            <person name="Goodwin S.B."/>
            <person name="Grigoriev I.V."/>
        </authorList>
    </citation>
    <scope>NUCLEOTIDE SEQUENCE [LARGE SCALE GENOMIC DNA]</scope>
    <source>
        <strain evidence="3 4">SO2202</strain>
    </source>
</reference>
<dbReference type="RefSeq" id="XP_016757523.1">
    <property type="nucleotide sequence ID" value="XM_016901584.1"/>
</dbReference>
<keyword evidence="2" id="KW-0472">Membrane</keyword>
<sequence length="289" mass="31046">MDAPKPGAGDMHDQAPEVSLRGHQDDGPILATAYTTNSFDHNPSYQQQQDKPHTGFTPIQQHHFLPQYAQSMQHPTPPSLPASAERQQQQQEQVDPPTPPQAKRKGKWIWPLALVVAILAALAAGIGIGYAVGDNKSTSSHQANSTDGSSSSSSPITTGNTGITAYTCSPSTTYASPFGTSFAQECNVSYKTNQTAYDNSSIIVKNFAGLTVYNFETCMDECAKRNLQLRIGNMLGEECVAVSFYANLTYSIPAWAGNCFLKNAKGIGRNWDTNSNASLTASGYVVSLS</sequence>
<name>N1QEJ5_SPHMS</name>
<accession>N1QEJ5</accession>
<feature type="compositionally biased region" description="Low complexity" evidence="1">
    <location>
        <begin position="144"/>
        <end position="156"/>
    </location>
</feature>
<dbReference type="Proteomes" id="UP000016931">
    <property type="component" value="Unassembled WGS sequence"/>
</dbReference>